<evidence type="ECO:0000313" key="2">
    <source>
        <dbReference type="Proteomes" id="UP000201461"/>
    </source>
</evidence>
<keyword evidence="2" id="KW-1185">Reference proteome</keyword>
<reference evidence="1 2" key="1">
    <citation type="journal article" date="2014" name="Genome Biol. Evol.">
        <title>Composite Conserved Promoter-Terminator Motifs (PeSLs) that Mediate Modular Shuffling in the Diverse T4-Like Myoviruses.</title>
        <authorList>
            <person name="Comeau A.M."/>
            <person name="Arbiol C."/>
            <person name="Krisch H.M."/>
        </authorList>
    </citation>
    <scope>NUCLEOTIDE SEQUENCE [LARGE SCALE GENOMIC DNA]</scope>
</reference>
<protein>
    <submittedName>
        <fullName evidence="1">Uncharacterized protein</fullName>
    </submittedName>
</protein>
<organism evidence="1 2">
    <name type="scientific">Vibrio phage nt-1</name>
    <dbReference type="NCBI Taxonomy" id="115992"/>
    <lineage>
        <taxon>Viruses</taxon>
        <taxon>Duplodnaviria</taxon>
        <taxon>Heunggongvirae</taxon>
        <taxon>Uroviricota</taxon>
        <taxon>Caudoviricetes</taxon>
        <taxon>Pantevenvirales</taxon>
        <taxon>Straboviridae</taxon>
        <taxon>Mylasvirus</taxon>
        <taxon>Mylasvirus persius</taxon>
    </lineage>
</organism>
<sequence>MIIQDLTEIFINIPDENYDADDYENRVLAAIDRDDVHGVMMSFTQGISLFIENIDNSDLDMSEYEAFVIEKLETEFGDEIGEIEFIF</sequence>
<name>R9TGC9_9CAUD</name>
<dbReference type="Proteomes" id="UP000201461">
    <property type="component" value="Segment"/>
</dbReference>
<dbReference type="EMBL" id="HQ317393">
    <property type="protein sequence ID" value="AGN30148.1"/>
    <property type="molecule type" value="Genomic_DNA"/>
</dbReference>
<gene>
    <name evidence="1" type="ORF">VPFG_00146</name>
</gene>
<dbReference type="KEGG" id="vg:15926599"/>
<proteinExistence type="predicted"/>
<dbReference type="RefSeq" id="YP_008125297.1">
    <property type="nucleotide sequence ID" value="NC_021529.2"/>
</dbReference>
<evidence type="ECO:0000313" key="1">
    <source>
        <dbReference type="EMBL" id="AGN30148.1"/>
    </source>
</evidence>
<accession>R9TGC9</accession>
<dbReference type="OrthoDB" id="27012at10239"/>
<dbReference type="GeneID" id="15926599"/>